<evidence type="ECO:0000313" key="3">
    <source>
        <dbReference type="Proteomes" id="UP000612585"/>
    </source>
</evidence>
<keyword evidence="3" id="KW-1185">Reference proteome</keyword>
<name>A0A8J4E578_9ACTN</name>
<dbReference type="GO" id="GO:0020037">
    <property type="term" value="F:heme binding"/>
    <property type="evidence" value="ECO:0007669"/>
    <property type="project" value="InterPro"/>
</dbReference>
<organism evidence="2 3">
    <name type="scientific">Virgisporangium aurantiacum</name>
    <dbReference type="NCBI Taxonomy" id="175570"/>
    <lineage>
        <taxon>Bacteria</taxon>
        <taxon>Bacillati</taxon>
        <taxon>Actinomycetota</taxon>
        <taxon>Actinomycetes</taxon>
        <taxon>Micromonosporales</taxon>
        <taxon>Micromonosporaceae</taxon>
        <taxon>Virgisporangium</taxon>
    </lineage>
</organism>
<sequence>MDDAYAVLTDDERYRMPAVGPAESGIGWLRATVARFSDGPAHRRRRAYAVAMLADLDPRALARDAATETAALLERIDTPGTDLMTAVARPVPVTVLGRALGVHDDDLAARIAAAARAYQPDHDGGPAADRCADDAVDALAAGDASEESAARIGLLVQACEATAALVRDGMRAGSVEAALRGGPPVPRTRRVRAGVVVPVDLSEHPFGAGPHACPGQEHALAIASAMVNLLWPKAFFFRY</sequence>
<dbReference type="GO" id="GO:0005506">
    <property type="term" value="F:iron ion binding"/>
    <property type="evidence" value="ECO:0007669"/>
    <property type="project" value="InterPro"/>
</dbReference>
<dbReference type="RefSeq" id="WP_204008599.1">
    <property type="nucleotide sequence ID" value="NZ_BOPG01000082.1"/>
</dbReference>
<dbReference type="Gene3D" id="1.10.630.10">
    <property type="entry name" value="Cytochrome P450"/>
    <property type="match status" value="1"/>
</dbReference>
<dbReference type="PROSITE" id="PS00086">
    <property type="entry name" value="CYTOCHROME_P450"/>
    <property type="match status" value="1"/>
</dbReference>
<gene>
    <name evidence="2" type="ORF">Vau01_102710</name>
</gene>
<evidence type="ECO:0000313" key="2">
    <source>
        <dbReference type="EMBL" id="GIJ62755.1"/>
    </source>
</evidence>
<dbReference type="GO" id="GO:0016705">
    <property type="term" value="F:oxidoreductase activity, acting on paired donors, with incorporation or reduction of molecular oxygen"/>
    <property type="evidence" value="ECO:0007669"/>
    <property type="project" value="InterPro"/>
</dbReference>
<dbReference type="SUPFAM" id="SSF48264">
    <property type="entry name" value="Cytochrome P450"/>
    <property type="match status" value="1"/>
</dbReference>
<evidence type="ECO:0000256" key="1">
    <source>
        <dbReference type="ARBA" id="ARBA00010617"/>
    </source>
</evidence>
<proteinExistence type="inferred from homology"/>
<comment type="caution">
    <text evidence="2">The sequence shown here is derived from an EMBL/GenBank/DDBJ whole genome shotgun (WGS) entry which is preliminary data.</text>
</comment>
<dbReference type="Proteomes" id="UP000612585">
    <property type="component" value="Unassembled WGS sequence"/>
</dbReference>
<dbReference type="EMBL" id="BOPG01000082">
    <property type="protein sequence ID" value="GIJ62755.1"/>
    <property type="molecule type" value="Genomic_DNA"/>
</dbReference>
<dbReference type="AlphaFoldDB" id="A0A8J4E578"/>
<accession>A0A8J4E578</accession>
<dbReference type="GO" id="GO:0004497">
    <property type="term" value="F:monooxygenase activity"/>
    <property type="evidence" value="ECO:0007669"/>
    <property type="project" value="InterPro"/>
</dbReference>
<dbReference type="InterPro" id="IPR017972">
    <property type="entry name" value="Cyt_P450_CS"/>
</dbReference>
<comment type="similarity">
    <text evidence="1">Belongs to the cytochrome P450 family.</text>
</comment>
<reference evidence="2" key="1">
    <citation type="submission" date="2021-01" db="EMBL/GenBank/DDBJ databases">
        <title>Whole genome shotgun sequence of Virgisporangium aurantiacum NBRC 16421.</title>
        <authorList>
            <person name="Komaki H."/>
            <person name="Tamura T."/>
        </authorList>
    </citation>
    <scope>NUCLEOTIDE SEQUENCE</scope>
    <source>
        <strain evidence="2">NBRC 16421</strain>
    </source>
</reference>
<dbReference type="PANTHER" id="PTHR46696">
    <property type="entry name" value="P450, PUTATIVE (EUROFUNG)-RELATED"/>
    <property type="match status" value="1"/>
</dbReference>
<protein>
    <recommendedName>
        <fullName evidence="4">Cytochrome P450</fullName>
    </recommendedName>
</protein>
<evidence type="ECO:0008006" key="4">
    <source>
        <dbReference type="Google" id="ProtNLM"/>
    </source>
</evidence>
<dbReference type="InterPro" id="IPR036396">
    <property type="entry name" value="Cyt_P450_sf"/>
</dbReference>
<dbReference type="PANTHER" id="PTHR46696:SF1">
    <property type="entry name" value="CYTOCHROME P450 YJIB-RELATED"/>
    <property type="match status" value="1"/>
</dbReference>